<dbReference type="EMBL" id="CP003345">
    <property type="protein sequence ID" value="AFM04221.1"/>
    <property type="molecule type" value="Genomic_DNA"/>
</dbReference>
<sequence length="252" mass="29301">MSKKIRQNSKDRIKPLGHSNYGSIPHLPSSRLGRGEHHIPEGQQKIATSQVRDNKDLIIVQEKLDGANVGVVKLNNCLRILSRSGHDCETSIHPTHKYFVKFVKHNHARFFDMLEEGERIVGEWLFVVHGTKYNLTHEPFVVFDFFTPQNERLVYHDFLLRVLPFGFVIPRIIRLGNPISVRKAIEILDKDKSHHGALENEKIEGLIYRIERNNKVDYLCKYVRPNKIDGLHLDNNNVILNDILPKYDYLIK</sequence>
<dbReference type="Pfam" id="PF09414">
    <property type="entry name" value="RNA_ligase"/>
    <property type="match status" value="1"/>
</dbReference>
<name>I4AJT6_BERLS</name>
<gene>
    <name evidence="3" type="ordered locus">Fleli_1823</name>
</gene>
<dbReference type="eggNOG" id="COG1423">
    <property type="taxonomic scope" value="Bacteria"/>
</dbReference>
<dbReference type="AlphaFoldDB" id="I4AJT6"/>
<dbReference type="KEGG" id="fli:Fleli_1823"/>
<organism evidence="3 4">
    <name type="scientific">Bernardetia litoralis (strain ATCC 23117 / DSM 6794 / NBRC 15988 / NCIMB 1366 / Fx l1 / Sio-4)</name>
    <name type="common">Flexibacter litoralis</name>
    <dbReference type="NCBI Taxonomy" id="880071"/>
    <lineage>
        <taxon>Bacteria</taxon>
        <taxon>Pseudomonadati</taxon>
        <taxon>Bacteroidota</taxon>
        <taxon>Cytophagia</taxon>
        <taxon>Cytophagales</taxon>
        <taxon>Bernardetiaceae</taxon>
        <taxon>Bernardetia</taxon>
    </lineage>
</organism>
<feature type="domain" description="RNA ligase" evidence="2">
    <location>
        <begin position="58"/>
        <end position="223"/>
    </location>
</feature>
<dbReference type="RefSeq" id="WP_014797673.1">
    <property type="nucleotide sequence ID" value="NC_018018.1"/>
</dbReference>
<evidence type="ECO:0000256" key="1">
    <source>
        <dbReference type="SAM" id="MobiDB-lite"/>
    </source>
</evidence>
<keyword evidence="4" id="KW-1185">Reference proteome</keyword>
<keyword evidence="3" id="KW-0436">Ligase</keyword>
<dbReference type="InterPro" id="IPR021122">
    <property type="entry name" value="RNA_ligase_dom_REL/Rnl2"/>
</dbReference>
<feature type="region of interest" description="Disordered" evidence="1">
    <location>
        <begin position="1"/>
        <end position="37"/>
    </location>
</feature>
<dbReference type="Proteomes" id="UP000006054">
    <property type="component" value="Chromosome"/>
</dbReference>
<dbReference type="GO" id="GO:0016874">
    <property type="term" value="F:ligase activity"/>
    <property type="evidence" value="ECO:0007669"/>
    <property type="project" value="UniProtKB-KW"/>
</dbReference>
<reference evidence="4" key="1">
    <citation type="submission" date="2012-06" db="EMBL/GenBank/DDBJ databases">
        <title>The complete genome of Flexibacter litoralis DSM 6794.</title>
        <authorList>
            <person name="Lucas S."/>
            <person name="Copeland A."/>
            <person name="Lapidus A."/>
            <person name="Glavina del Rio T."/>
            <person name="Dalin E."/>
            <person name="Tice H."/>
            <person name="Bruce D."/>
            <person name="Goodwin L."/>
            <person name="Pitluck S."/>
            <person name="Peters L."/>
            <person name="Ovchinnikova G."/>
            <person name="Lu M."/>
            <person name="Kyrpides N."/>
            <person name="Mavromatis K."/>
            <person name="Ivanova N."/>
            <person name="Brettin T."/>
            <person name="Detter J.C."/>
            <person name="Han C."/>
            <person name="Larimer F."/>
            <person name="Land M."/>
            <person name="Hauser L."/>
            <person name="Markowitz V."/>
            <person name="Cheng J.-F."/>
            <person name="Hugenholtz P."/>
            <person name="Woyke T."/>
            <person name="Wu D."/>
            <person name="Spring S."/>
            <person name="Lang E."/>
            <person name="Kopitz M."/>
            <person name="Brambilla E."/>
            <person name="Klenk H.-P."/>
            <person name="Eisen J.A."/>
        </authorList>
    </citation>
    <scope>NUCLEOTIDE SEQUENCE [LARGE SCALE GENOMIC DNA]</scope>
    <source>
        <strain evidence="4">ATCC 23117 / DSM 6794 / NBRC 15988 / NCIMB 1366 / Sio-4</strain>
    </source>
</reference>
<evidence type="ECO:0000313" key="4">
    <source>
        <dbReference type="Proteomes" id="UP000006054"/>
    </source>
</evidence>
<dbReference type="HOGENOM" id="CLU_1097659_0_0_10"/>
<evidence type="ECO:0000313" key="3">
    <source>
        <dbReference type="EMBL" id="AFM04221.1"/>
    </source>
</evidence>
<evidence type="ECO:0000259" key="2">
    <source>
        <dbReference type="Pfam" id="PF09414"/>
    </source>
</evidence>
<dbReference type="STRING" id="880071.Fleli_1823"/>
<dbReference type="Gene3D" id="3.30.470.30">
    <property type="entry name" value="DNA ligase/mRNA capping enzyme"/>
    <property type="match status" value="1"/>
</dbReference>
<protein>
    <submittedName>
        <fullName evidence="3">ATP dependent DNA ligase-like protein</fullName>
    </submittedName>
</protein>
<accession>I4AJT6</accession>
<proteinExistence type="predicted"/>
<dbReference type="OrthoDB" id="506510at2"/>
<dbReference type="SUPFAM" id="SSF56091">
    <property type="entry name" value="DNA ligase/mRNA capping enzyme, catalytic domain"/>
    <property type="match status" value="1"/>
</dbReference>